<dbReference type="PIRSF" id="PIRSF000505">
    <property type="entry name" value="EPSPS"/>
    <property type="match status" value="1"/>
</dbReference>
<feature type="binding site" evidence="7">
    <location>
        <position position="20"/>
    </location>
    <ligand>
        <name>phosphoenolpyruvate</name>
        <dbReference type="ChEBI" id="CHEBI:58702"/>
    </ligand>
</feature>
<evidence type="ECO:0000256" key="4">
    <source>
        <dbReference type="ARBA" id="ARBA00022679"/>
    </source>
</evidence>
<dbReference type="PROSITE" id="PS00885">
    <property type="entry name" value="EPSP_SYNTHASE_2"/>
    <property type="match status" value="1"/>
</dbReference>
<organism evidence="9 10">
    <name type="scientific">Thermophilibacter gallinarum</name>
    <dbReference type="NCBI Taxonomy" id="2779357"/>
    <lineage>
        <taxon>Bacteria</taxon>
        <taxon>Bacillati</taxon>
        <taxon>Actinomycetota</taxon>
        <taxon>Coriobacteriia</taxon>
        <taxon>Coriobacteriales</taxon>
        <taxon>Atopobiaceae</taxon>
        <taxon>Thermophilibacter</taxon>
    </lineage>
</organism>
<feature type="binding site" evidence="7">
    <location>
        <position position="98"/>
    </location>
    <ligand>
        <name>phosphoenolpyruvate</name>
        <dbReference type="ChEBI" id="CHEBI:58702"/>
    </ligand>
</feature>
<proteinExistence type="inferred from homology"/>
<comment type="caution">
    <text evidence="9">The sequence shown here is derived from an EMBL/GenBank/DDBJ whole genome shotgun (WGS) entry which is preliminary data.</text>
</comment>
<comment type="pathway">
    <text evidence="1 7">Metabolic intermediate biosynthesis; chorismate biosynthesis; chorismate from D-erythrose 4-phosphate and phosphoenolpyruvate: step 6/7.</text>
</comment>
<dbReference type="PANTHER" id="PTHR21090:SF5">
    <property type="entry name" value="PENTAFUNCTIONAL AROM POLYPEPTIDE"/>
    <property type="match status" value="1"/>
</dbReference>
<feature type="binding site" evidence="7">
    <location>
        <position position="170"/>
    </location>
    <ligand>
        <name>3-phosphoshikimate</name>
        <dbReference type="ChEBI" id="CHEBI:145989"/>
    </ligand>
</feature>
<feature type="active site" description="Proton acceptor" evidence="7">
    <location>
        <position position="320"/>
    </location>
</feature>
<evidence type="ECO:0000256" key="6">
    <source>
        <dbReference type="ARBA" id="ARBA00044633"/>
    </source>
</evidence>
<dbReference type="InterPro" id="IPR006264">
    <property type="entry name" value="EPSP_synthase"/>
</dbReference>
<feature type="binding site" evidence="7">
    <location>
        <position position="320"/>
    </location>
    <ligand>
        <name>3-phosphoshikimate</name>
        <dbReference type="ChEBI" id="CHEBI:145989"/>
    </ligand>
</feature>
<feature type="binding site" evidence="7">
    <location>
        <position position="196"/>
    </location>
    <ligand>
        <name>3-phosphoshikimate</name>
        <dbReference type="ChEBI" id="CHEBI:145989"/>
    </ligand>
</feature>
<dbReference type="InterPro" id="IPR013792">
    <property type="entry name" value="RNA3'P_cycl/enolpyr_Trfase_a/b"/>
</dbReference>
<evidence type="ECO:0000256" key="5">
    <source>
        <dbReference type="ARBA" id="ARBA00023141"/>
    </source>
</evidence>
<dbReference type="Pfam" id="PF00275">
    <property type="entry name" value="EPSP_synthase"/>
    <property type="match status" value="1"/>
</dbReference>
<comment type="catalytic activity">
    <reaction evidence="6">
        <text>3-phosphoshikimate + phosphoenolpyruvate = 5-O-(1-carboxyvinyl)-3-phosphoshikimate + phosphate</text>
        <dbReference type="Rhea" id="RHEA:21256"/>
        <dbReference type="ChEBI" id="CHEBI:43474"/>
        <dbReference type="ChEBI" id="CHEBI:57701"/>
        <dbReference type="ChEBI" id="CHEBI:58702"/>
        <dbReference type="ChEBI" id="CHEBI:145989"/>
        <dbReference type="EC" id="2.5.1.19"/>
    </reaction>
    <physiologicalReaction direction="left-to-right" evidence="6">
        <dbReference type="Rhea" id="RHEA:21257"/>
    </physiologicalReaction>
</comment>
<dbReference type="SUPFAM" id="SSF55205">
    <property type="entry name" value="EPT/RTPC-like"/>
    <property type="match status" value="1"/>
</dbReference>
<dbReference type="Gene3D" id="3.65.10.10">
    <property type="entry name" value="Enolpyruvate transferase domain"/>
    <property type="match status" value="2"/>
</dbReference>
<dbReference type="NCBIfam" id="TIGR01356">
    <property type="entry name" value="aroA"/>
    <property type="match status" value="1"/>
</dbReference>
<keyword evidence="4 7" id="KW-0808">Transferase</keyword>
<accession>A0ABR9QUK4</accession>
<evidence type="ECO:0000259" key="8">
    <source>
        <dbReference type="Pfam" id="PF00275"/>
    </source>
</evidence>
<comment type="subunit">
    <text evidence="7">Monomer.</text>
</comment>
<keyword evidence="10" id="KW-1185">Reference proteome</keyword>
<feature type="binding site" evidence="7">
    <location>
        <position position="169"/>
    </location>
    <ligand>
        <name>3-phosphoshikimate</name>
        <dbReference type="ChEBI" id="CHEBI:145989"/>
    </ligand>
</feature>
<evidence type="ECO:0000256" key="2">
    <source>
        <dbReference type="ARBA" id="ARBA00009948"/>
    </source>
</evidence>
<comment type="subcellular location">
    <subcellularLocation>
        <location evidence="7">Cytoplasm</location>
    </subcellularLocation>
</comment>
<dbReference type="PANTHER" id="PTHR21090">
    <property type="entry name" value="AROM/DEHYDROQUINATE SYNTHASE"/>
    <property type="match status" value="1"/>
</dbReference>
<comment type="similarity">
    <text evidence="2 7">Belongs to the EPSP synthase family.</text>
</comment>
<evidence type="ECO:0000313" key="10">
    <source>
        <dbReference type="Proteomes" id="UP001194273"/>
    </source>
</evidence>
<evidence type="ECO:0000256" key="3">
    <source>
        <dbReference type="ARBA" id="ARBA00022605"/>
    </source>
</evidence>
<feature type="domain" description="Enolpyruvate transferase" evidence="8">
    <location>
        <begin position="7"/>
        <end position="428"/>
    </location>
</feature>
<dbReference type="EC" id="2.5.1.19" evidence="7"/>
<feature type="binding site" evidence="7">
    <location>
        <position position="419"/>
    </location>
    <ligand>
        <name>phosphoenolpyruvate</name>
        <dbReference type="ChEBI" id="CHEBI:58702"/>
    </ligand>
</feature>
<feature type="binding site" evidence="7">
    <location>
        <position position="347"/>
    </location>
    <ligand>
        <name>3-phosphoshikimate</name>
        <dbReference type="ChEBI" id="CHEBI:145989"/>
    </ligand>
</feature>
<dbReference type="InterPro" id="IPR023193">
    <property type="entry name" value="EPSP_synthase_CS"/>
</dbReference>
<evidence type="ECO:0000256" key="1">
    <source>
        <dbReference type="ARBA" id="ARBA00004811"/>
    </source>
</evidence>
<dbReference type="GO" id="GO:0003866">
    <property type="term" value="F:3-phosphoshikimate 1-carboxyvinyltransferase activity"/>
    <property type="evidence" value="ECO:0007669"/>
    <property type="project" value="UniProtKB-EC"/>
</dbReference>
<feature type="binding site" evidence="7">
    <location>
        <position position="20"/>
    </location>
    <ligand>
        <name>3-phosphoshikimate</name>
        <dbReference type="ChEBI" id="CHEBI:145989"/>
    </ligand>
</feature>
<feature type="binding site" evidence="7">
    <location>
        <position position="170"/>
    </location>
    <ligand>
        <name>phosphoenolpyruvate</name>
        <dbReference type="ChEBI" id="CHEBI:58702"/>
    </ligand>
</feature>
<keyword evidence="5 7" id="KW-0057">Aromatic amino acid biosynthesis</keyword>
<keyword evidence="3 7" id="KW-0028">Amino-acid biosynthesis</keyword>
<feature type="binding site" evidence="7">
    <location>
        <position position="21"/>
    </location>
    <ligand>
        <name>3-phosphoshikimate</name>
        <dbReference type="ChEBI" id="CHEBI:145989"/>
    </ligand>
</feature>
<dbReference type="InterPro" id="IPR036968">
    <property type="entry name" value="Enolpyruvate_Tfrase_sf"/>
</dbReference>
<feature type="binding site" evidence="7">
    <location>
        <position position="126"/>
    </location>
    <ligand>
        <name>phosphoenolpyruvate</name>
        <dbReference type="ChEBI" id="CHEBI:58702"/>
    </ligand>
</feature>
<comment type="function">
    <text evidence="7">Catalyzes the transfer of the enolpyruvyl moiety of phosphoenolpyruvate (PEP) to the 5-hydroxyl of shikimate-3-phosphate (S3P) to produce enolpyruvyl shikimate-3-phosphate and inorganic phosphate.</text>
</comment>
<protein>
    <recommendedName>
        <fullName evidence="7">3-phosphoshikimate 1-carboxyvinyltransferase</fullName>
        <ecNumber evidence="7">2.5.1.19</ecNumber>
    </recommendedName>
    <alternativeName>
        <fullName evidence="7">5-enolpyruvylshikimate-3-phosphate synthase</fullName>
        <shortName evidence="7">EPSP synthase</shortName>
        <shortName evidence="7">EPSPS</shortName>
    </alternativeName>
</protein>
<feature type="binding site" evidence="7">
    <location>
        <position position="168"/>
    </location>
    <ligand>
        <name>3-phosphoshikimate</name>
        <dbReference type="ChEBI" id="CHEBI:145989"/>
    </ligand>
</feature>
<keyword evidence="7" id="KW-0963">Cytoplasm</keyword>
<dbReference type="InterPro" id="IPR001986">
    <property type="entry name" value="Enolpyruvate_Tfrase_dom"/>
</dbReference>
<gene>
    <name evidence="7 9" type="primary">aroA</name>
    <name evidence="9" type="ORF">INF26_07780</name>
</gene>
<feature type="binding site" evidence="7">
    <location>
        <position position="351"/>
    </location>
    <ligand>
        <name>phosphoenolpyruvate</name>
        <dbReference type="ChEBI" id="CHEBI:58702"/>
    </ligand>
</feature>
<evidence type="ECO:0000256" key="7">
    <source>
        <dbReference type="HAMAP-Rule" id="MF_00210"/>
    </source>
</evidence>
<sequence>MNITVQPGALTGEVRAPASKSEAHRALICAAFAPGTTDLACSTTSADIDATVRCLEALGARVTRTRVGFRVRPVPGSSATDNVPSPHANATLDCGESGSTLRFMLPVACALGTGASLVGRGRLPERPLSPLYEELVAHGAELSPQGQMPLEVAGRLRPGRYELPGNVSSQYVSGLLLAAPLLRAPVEVVVTEPVESRPYIDLTAYVLERFGVEVTCERRMPDSGRGALAWDVCAPNGLTSPGSLEVGGDWSNAAFWFAAGALGASGVAVRGLDPRSAQGDRRILAALSLLGAHVLRSPEGAAVRPGRLRGATLDVSDCPDLVPPLAAVAACAEGTTRICGAARLRLKESDRLETVTAALRALGGSAAVTDDGLVIDGRTQLSGGTVDAANDHRIAMMAAVLAARCASPVTILGAECADKSYPRFYEDLTSLGGAWQKEA</sequence>
<evidence type="ECO:0000313" key="9">
    <source>
        <dbReference type="EMBL" id="MBE5024744.1"/>
    </source>
</evidence>
<comment type="caution">
    <text evidence="7">Lacks conserved residue(s) required for the propagation of feature annotation.</text>
</comment>
<reference evidence="9 10" key="1">
    <citation type="submission" date="2020-10" db="EMBL/GenBank/DDBJ databases">
        <title>ChiBAC.</title>
        <authorList>
            <person name="Zenner C."/>
            <person name="Hitch T.C.A."/>
            <person name="Clavel T."/>
        </authorList>
    </citation>
    <scope>NUCLEOTIDE SEQUENCE [LARGE SCALE GENOMIC DNA]</scope>
    <source>
        <strain evidence="9 10">DSM 107455</strain>
    </source>
</reference>
<dbReference type="HAMAP" id="MF_00210">
    <property type="entry name" value="EPSP_synth"/>
    <property type="match status" value="1"/>
</dbReference>
<feature type="binding site" evidence="7">
    <location>
        <position position="25"/>
    </location>
    <ligand>
        <name>3-phosphoshikimate</name>
        <dbReference type="ChEBI" id="CHEBI:145989"/>
    </ligand>
</feature>
<name>A0ABR9QUK4_9ACTN</name>
<feature type="binding site" evidence="7">
    <location>
        <position position="393"/>
    </location>
    <ligand>
        <name>phosphoenolpyruvate</name>
        <dbReference type="ChEBI" id="CHEBI:58702"/>
    </ligand>
</feature>
<dbReference type="Proteomes" id="UP001194273">
    <property type="component" value="Unassembled WGS sequence"/>
</dbReference>
<dbReference type="CDD" id="cd01556">
    <property type="entry name" value="EPSP_synthase"/>
    <property type="match status" value="1"/>
</dbReference>
<dbReference type="EMBL" id="JADCJZ010000003">
    <property type="protein sequence ID" value="MBE5024744.1"/>
    <property type="molecule type" value="Genomic_DNA"/>
</dbReference>